<dbReference type="EMBL" id="GL769035">
    <property type="protein sequence ID" value="EFZ10842.1"/>
    <property type="molecule type" value="Genomic_DNA"/>
</dbReference>
<accession>E9J8L1</accession>
<feature type="non-terminal residue" evidence="1">
    <location>
        <position position="167"/>
    </location>
</feature>
<gene>
    <name evidence="1" type="ORF">SINV_09241</name>
</gene>
<organism>
    <name type="scientific">Solenopsis invicta</name>
    <name type="common">Red imported fire ant</name>
    <name type="synonym">Solenopsis wagneri</name>
    <dbReference type="NCBI Taxonomy" id="13686"/>
    <lineage>
        <taxon>Eukaryota</taxon>
        <taxon>Metazoa</taxon>
        <taxon>Ecdysozoa</taxon>
        <taxon>Arthropoda</taxon>
        <taxon>Hexapoda</taxon>
        <taxon>Insecta</taxon>
        <taxon>Pterygota</taxon>
        <taxon>Neoptera</taxon>
        <taxon>Endopterygota</taxon>
        <taxon>Hymenoptera</taxon>
        <taxon>Apocrita</taxon>
        <taxon>Aculeata</taxon>
        <taxon>Formicoidea</taxon>
        <taxon>Formicidae</taxon>
        <taxon>Myrmicinae</taxon>
        <taxon>Solenopsis</taxon>
    </lineage>
</organism>
<proteinExistence type="predicted"/>
<dbReference type="HOGENOM" id="CLU_1598711_0_0_1"/>
<sequence length="167" mass="19113">MERDLVEQSARLNTSEEFIAWEQQCDEFIELLEEYSRVKRPRLTIGKRQSMIAHIAQLEGLKDLVHGRFVHVGAGYSTGLRWREIDTALESRILTGAVINTDHIEPRQFLKDAQKIMIDCLQYFNSCEKLEAYTVDCKQMNNCAIRARRTSGSSLATIATKSAYHSS</sequence>
<dbReference type="OMA" id="EYFAWAQ"/>
<name>E9J8L1_SOLIN</name>
<evidence type="ECO:0000313" key="1">
    <source>
        <dbReference type="EMBL" id="EFZ10842.1"/>
    </source>
</evidence>
<protein>
    <submittedName>
        <fullName evidence="1">Uncharacterized protein</fullName>
    </submittedName>
</protein>
<reference evidence="1" key="1">
    <citation type="journal article" date="2011" name="Proc. Natl. Acad. Sci. U.S.A.">
        <title>The genome of the fire ant Solenopsis invicta.</title>
        <authorList>
            <person name="Wurm Y."/>
            <person name="Wang J."/>
            <person name="Riba-Grognuz O."/>
            <person name="Corona M."/>
            <person name="Nygaard S."/>
            <person name="Hunt B.G."/>
            <person name="Ingram K.K."/>
            <person name="Falquet L."/>
            <person name="Nipitwattanaphon M."/>
            <person name="Gotzek D."/>
            <person name="Dijkstra M.B."/>
            <person name="Oettler J."/>
            <person name="Comtesse F."/>
            <person name="Shih C.J."/>
            <person name="Wu W.J."/>
            <person name="Yang C.C."/>
            <person name="Thomas J."/>
            <person name="Beaudoing E."/>
            <person name="Pradervand S."/>
            <person name="Flegel V."/>
            <person name="Cook E.D."/>
            <person name="Fabbretti R."/>
            <person name="Stockinger H."/>
            <person name="Long L."/>
            <person name="Farmerie W.G."/>
            <person name="Oakey J."/>
            <person name="Boomsma J.J."/>
            <person name="Pamilo P."/>
            <person name="Yi S.V."/>
            <person name="Heinze J."/>
            <person name="Goodisman M.A."/>
            <person name="Farinelli L."/>
            <person name="Harshman K."/>
            <person name="Hulo N."/>
            <person name="Cerutti L."/>
            <person name="Xenarios I."/>
            <person name="Shoemaker D."/>
            <person name="Keller L."/>
        </authorList>
    </citation>
    <scope>NUCLEOTIDE SEQUENCE [LARGE SCALE GENOMIC DNA]</scope>
</reference>
<dbReference type="AlphaFoldDB" id="E9J8L1"/>